<accession>A0A1Q9LKM1</accession>
<evidence type="ECO:0000256" key="1">
    <source>
        <dbReference type="SAM" id="MobiDB-lite"/>
    </source>
</evidence>
<comment type="caution">
    <text evidence="3">The sequence shown here is derived from an EMBL/GenBank/DDBJ whole genome shotgun (WGS) entry which is preliminary data.</text>
</comment>
<evidence type="ECO:0000256" key="2">
    <source>
        <dbReference type="SAM" id="Phobius"/>
    </source>
</evidence>
<proteinExistence type="predicted"/>
<dbReference type="OrthoDB" id="5188560at2"/>
<keyword evidence="2" id="KW-1133">Transmembrane helix</keyword>
<sequence length="266" mass="26478">MSAPHTDTAARRRAWVTLGSVLVAGLVLLGAVVAVLVARHSTPPPPPGTAVPEPTSAPVPGDSEEQALAARPMPLLPPAAAQPQPLAPTGGGAALRVPAPAGDTGAWIPSGFPATPEGALGQLRALDEAAVSGADPEVFARGYRENAEPGAPDPAATGLAAVLRSLRSRASLPGTGPVPGLVARFQVTHGLIKGTGSAGRFVVVCVLGQLSVGVGGRVVSAGVGDCQAMRWSGTRWRVASGPLAAPAPSAWPGSADAVRAGYRELS</sequence>
<protein>
    <submittedName>
        <fullName evidence="3">Uncharacterized protein</fullName>
    </submittedName>
</protein>
<keyword evidence="2" id="KW-0472">Membrane</keyword>
<dbReference type="Proteomes" id="UP000186040">
    <property type="component" value="Unassembled WGS sequence"/>
</dbReference>
<gene>
    <name evidence="3" type="ORF">BJP25_21255</name>
</gene>
<organism evidence="3 4">
    <name type="scientific">Actinokineospora bangkokensis</name>
    <dbReference type="NCBI Taxonomy" id="1193682"/>
    <lineage>
        <taxon>Bacteria</taxon>
        <taxon>Bacillati</taxon>
        <taxon>Actinomycetota</taxon>
        <taxon>Actinomycetes</taxon>
        <taxon>Pseudonocardiales</taxon>
        <taxon>Pseudonocardiaceae</taxon>
        <taxon>Actinokineospora</taxon>
    </lineage>
</organism>
<keyword evidence="2" id="KW-0812">Transmembrane</keyword>
<keyword evidence="4" id="KW-1185">Reference proteome</keyword>
<dbReference type="STRING" id="1193682.BJP25_21255"/>
<evidence type="ECO:0000313" key="3">
    <source>
        <dbReference type="EMBL" id="OLR92582.1"/>
    </source>
</evidence>
<dbReference type="RefSeq" id="WP_075975725.1">
    <property type="nucleotide sequence ID" value="NZ_MKQR01000016.1"/>
</dbReference>
<feature type="region of interest" description="Disordered" evidence="1">
    <location>
        <begin position="42"/>
        <end position="65"/>
    </location>
</feature>
<name>A0A1Q9LKM1_9PSEU</name>
<dbReference type="EMBL" id="MKQR01000016">
    <property type="protein sequence ID" value="OLR92582.1"/>
    <property type="molecule type" value="Genomic_DNA"/>
</dbReference>
<feature type="transmembrane region" description="Helical" evidence="2">
    <location>
        <begin position="15"/>
        <end position="38"/>
    </location>
</feature>
<reference evidence="3 4" key="1">
    <citation type="submission" date="2016-10" db="EMBL/GenBank/DDBJ databases">
        <title>The Draft Genome Sequence of Actinokineospora bangkokensis 44EHWT reveals the biosynthetic pathway of antifungal compounds Thailandins with unusual extender unit butylmalonyl-CoA.</title>
        <authorList>
            <person name="Greule A."/>
            <person name="Intra B."/>
            <person name="Flemming S."/>
            <person name="Rommel M.G."/>
            <person name="Panbangred W."/>
            <person name="Bechthold A."/>
        </authorList>
    </citation>
    <scope>NUCLEOTIDE SEQUENCE [LARGE SCALE GENOMIC DNA]</scope>
    <source>
        <strain evidence="3 4">44EHW</strain>
    </source>
</reference>
<dbReference type="AlphaFoldDB" id="A0A1Q9LKM1"/>
<evidence type="ECO:0000313" key="4">
    <source>
        <dbReference type="Proteomes" id="UP000186040"/>
    </source>
</evidence>